<dbReference type="EMBL" id="SNXY01000006">
    <property type="protein sequence ID" value="TDP87557.1"/>
    <property type="molecule type" value="Genomic_DNA"/>
</dbReference>
<evidence type="ECO:0000313" key="5">
    <source>
        <dbReference type="Proteomes" id="UP000294547"/>
    </source>
</evidence>
<organism evidence="4 5">
    <name type="scientific">Oharaeibacter diazotrophicus</name>
    <dbReference type="NCBI Taxonomy" id="1920512"/>
    <lineage>
        <taxon>Bacteria</taxon>
        <taxon>Pseudomonadati</taxon>
        <taxon>Pseudomonadota</taxon>
        <taxon>Alphaproteobacteria</taxon>
        <taxon>Hyphomicrobiales</taxon>
        <taxon>Pleomorphomonadaceae</taxon>
        <taxon>Oharaeibacter</taxon>
    </lineage>
</organism>
<evidence type="ECO:0000313" key="4">
    <source>
        <dbReference type="EMBL" id="TDP87557.1"/>
    </source>
</evidence>
<dbReference type="InterPro" id="IPR014880">
    <property type="entry name" value="SoxZ_dom"/>
</dbReference>
<dbReference type="Pfam" id="PF13501">
    <property type="entry name" value="SoxY"/>
    <property type="match status" value="1"/>
</dbReference>
<dbReference type="Proteomes" id="UP000294547">
    <property type="component" value="Unassembled WGS sequence"/>
</dbReference>
<dbReference type="Gene3D" id="2.60.40.2470">
    <property type="entry name" value="SoxY domain"/>
    <property type="match status" value="1"/>
</dbReference>
<dbReference type="NCBIfam" id="TIGR04557">
    <property type="entry name" value="fuse_rel_SoxYZ"/>
    <property type="match status" value="1"/>
</dbReference>
<dbReference type="Pfam" id="PF08770">
    <property type="entry name" value="SoxZ"/>
    <property type="match status" value="1"/>
</dbReference>
<dbReference type="SUPFAM" id="SSF81296">
    <property type="entry name" value="E set domains"/>
    <property type="match status" value="1"/>
</dbReference>
<comment type="caution">
    <text evidence="4">The sequence shown here is derived from an EMBL/GenBank/DDBJ whole genome shotgun (WGS) entry which is preliminary data.</text>
</comment>
<dbReference type="RefSeq" id="WP_207620446.1">
    <property type="nucleotide sequence ID" value="NZ_BSPM01000008.1"/>
</dbReference>
<dbReference type="InterPro" id="IPR032711">
    <property type="entry name" value="SoxY"/>
</dbReference>
<feature type="domain" description="Sulphur oxidation protein SoxZ" evidence="2">
    <location>
        <begin position="183"/>
        <end position="273"/>
    </location>
</feature>
<dbReference type="AlphaFoldDB" id="A0A4R6RNB9"/>
<protein>
    <submittedName>
        <fullName evidence="4">Sulfur-oxidizing protein SoxY</fullName>
    </submittedName>
</protein>
<gene>
    <name evidence="4" type="ORF">EDD54_1455</name>
</gene>
<sequence length="281" mass="29366">MFDISQITSAVAAALVGIALSAGVAGAQSVVQPTTAPADEVWAGLVTDVFDDRPMKDGAGVLTLDAPYRAEDAAVVPMTLAFGLPAGDARSIRKVTLVIDNNPSPVAATFEIGETAGVGRIETRVRVNSYTNVHAVAEASDGTLYVTERFVKASGGCSAPAGKDPAEALQNIGKMKLKQFGDAAASSAPRELQVMLRHPQYSGLQMDQVTRNYIPAWFVTDLEVRQGTRSLLKVSGGISLSEDPNIRFSWRPDGADPIAVVATDTDGRTFSGSFPIAAGGS</sequence>
<reference evidence="4 5" key="1">
    <citation type="submission" date="2019-03" db="EMBL/GenBank/DDBJ databases">
        <title>Genomic Encyclopedia of Type Strains, Phase IV (KMG-IV): sequencing the most valuable type-strain genomes for metagenomic binning, comparative biology and taxonomic classification.</title>
        <authorList>
            <person name="Goeker M."/>
        </authorList>
    </citation>
    <scope>NUCLEOTIDE SEQUENCE [LARGE SCALE GENOMIC DNA]</scope>
    <source>
        <strain evidence="4 5">DSM 102969</strain>
    </source>
</reference>
<feature type="domain" description="Ig-like SoxY" evidence="3">
    <location>
        <begin position="48"/>
        <end position="157"/>
    </location>
</feature>
<dbReference type="InterPro" id="IPR030831">
    <property type="entry name" value="Fuse-rel_SoxYZ"/>
</dbReference>
<proteinExistence type="predicted"/>
<dbReference type="InterPro" id="IPR014756">
    <property type="entry name" value="Ig_E-set"/>
</dbReference>
<keyword evidence="5" id="KW-1185">Reference proteome</keyword>
<dbReference type="InterPro" id="IPR013783">
    <property type="entry name" value="Ig-like_fold"/>
</dbReference>
<accession>A0A4R6RNB9</accession>
<feature type="chain" id="PRO_5021028717" evidence="1">
    <location>
        <begin position="28"/>
        <end position="281"/>
    </location>
</feature>
<dbReference type="Gene3D" id="2.60.40.10">
    <property type="entry name" value="Immunoglobulins"/>
    <property type="match status" value="1"/>
</dbReference>
<dbReference type="InterPro" id="IPR038162">
    <property type="entry name" value="SoxY_sf"/>
</dbReference>
<evidence type="ECO:0000259" key="3">
    <source>
        <dbReference type="Pfam" id="PF13501"/>
    </source>
</evidence>
<evidence type="ECO:0000256" key="1">
    <source>
        <dbReference type="SAM" id="SignalP"/>
    </source>
</evidence>
<evidence type="ECO:0000259" key="2">
    <source>
        <dbReference type="Pfam" id="PF08770"/>
    </source>
</evidence>
<name>A0A4R6RNB9_9HYPH</name>
<keyword evidence="1" id="KW-0732">Signal</keyword>
<feature type="signal peptide" evidence="1">
    <location>
        <begin position="1"/>
        <end position="27"/>
    </location>
</feature>